<comment type="caution">
    <text evidence="5">The sequence shown here is derived from an EMBL/GenBank/DDBJ whole genome shotgun (WGS) entry which is preliminary data.</text>
</comment>
<keyword evidence="3" id="KW-0393">Immunoglobulin domain</keyword>
<evidence type="ECO:0000313" key="6">
    <source>
        <dbReference type="Proteomes" id="UP000186922"/>
    </source>
</evidence>
<protein>
    <recommendedName>
        <fullName evidence="4">Ig-like domain-containing protein</fullName>
    </recommendedName>
</protein>
<feature type="domain" description="Ig-like" evidence="4">
    <location>
        <begin position="4"/>
        <end position="99"/>
    </location>
</feature>
<dbReference type="EMBL" id="BDGG01000001">
    <property type="protein sequence ID" value="GAU88870.1"/>
    <property type="molecule type" value="Genomic_DNA"/>
</dbReference>
<evidence type="ECO:0000256" key="2">
    <source>
        <dbReference type="ARBA" id="ARBA00022490"/>
    </source>
</evidence>
<dbReference type="Proteomes" id="UP000186922">
    <property type="component" value="Unassembled WGS sequence"/>
</dbReference>
<dbReference type="PROSITE" id="PS50835">
    <property type="entry name" value="IG_LIKE"/>
    <property type="match status" value="1"/>
</dbReference>
<dbReference type="PANTHER" id="PTHR47633">
    <property type="entry name" value="IMMUNOGLOBULIN"/>
    <property type="match status" value="1"/>
</dbReference>
<organism evidence="5 6">
    <name type="scientific">Ramazzottius varieornatus</name>
    <name type="common">Water bear</name>
    <name type="synonym">Tardigrade</name>
    <dbReference type="NCBI Taxonomy" id="947166"/>
    <lineage>
        <taxon>Eukaryota</taxon>
        <taxon>Metazoa</taxon>
        <taxon>Ecdysozoa</taxon>
        <taxon>Tardigrada</taxon>
        <taxon>Eutardigrada</taxon>
        <taxon>Parachela</taxon>
        <taxon>Hypsibioidea</taxon>
        <taxon>Ramazzottiidae</taxon>
        <taxon>Ramazzottius</taxon>
    </lineage>
</organism>
<evidence type="ECO:0000256" key="3">
    <source>
        <dbReference type="ARBA" id="ARBA00023319"/>
    </source>
</evidence>
<gene>
    <name evidence="5" type="primary">RvY_01489-1</name>
    <name evidence="5" type="synonym">RvY_01489.1</name>
    <name evidence="5" type="ORF">RvY_01489</name>
</gene>
<dbReference type="AlphaFoldDB" id="A0A1D1UK11"/>
<dbReference type="SUPFAM" id="SSF48726">
    <property type="entry name" value="Immunoglobulin"/>
    <property type="match status" value="1"/>
</dbReference>
<name>A0A1D1UK11_RAMVA</name>
<comment type="subcellular location">
    <subcellularLocation>
        <location evidence="1">Cytoplasm</location>
    </subcellularLocation>
</comment>
<dbReference type="InterPro" id="IPR013783">
    <property type="entry name" value="Ig-like_fold"/>
</dbReference>
<proteinExistence type="predicted"/>
<evidence type="ECO:0000313" key="5">
    <source>
        <dbReference type="EMBL" id="GAU88870.1"/>
    </source>
</evidence>
<dbReference type="FunFam" id="2.60.40.10:FF:000425">
    <property type="entry name" value="Myosin light chain kinase"/>
    <property type="match status" value="1"/>
</dbReference>
<dbReference type="STRING" id="947166.A0A1D1UK11"/>
<dbReference type="InterPro" id="IPR007110">
    <property type="entry name" value="Ig-like_dom"/>
</dbReference>
<dbReference type="InterPro" id="IPR036179">
    <property type="entry name" value="Ig-like_dom_sf"/>
</dbReference>
<dbReference type="InterPro" id="IPR013098">
    <property type="entry name" value="Ig_I-set"/>
</dbReference>
<dbReference type="Pfam" id="PF07679">
    <property type="entry name" value="I-set"/>
    <property type="match status" value="1"/>
</dbReference>
<evidence type="ECO:0000256" key="1">
    <source>
        <dbReference type="ARBA" id="ARBA00004496"/>
    </source>
</evidence>
<evidence type="ECO:0000259" key="4">
    <source>
        <dbReference type="PROSITE" id="PS50835"/>
    </source>
</evidence>
<keyword evidence="6" id="KW-1185">Reference proteome</keyword>
<reference evidence="5 6" key="1">
    <citation type="journal article" date="2016" name="Nat. Commun.">
        <title>Extremotolerant tardigrade genome and improved radiotolerance of human cultured cells by tardigrade-unique protein.</title>
        <authorList>
            <person name="Hashimoto T."/>
            <person name="Horikawa D.D."/>
            <person name="Saito Y."/>
            <person name="Kuwahara H."/>
            <person name="Kozuka-Hata H."/>
            <person name="Shin-I T."/>
            <person name="Minakuchi Y."/>
            <person name="Ohishi K."/>
            <person name="Motoyama A."/>
            <person name="Aizu T."/>
            <person name="Enomoto A."/>
            <person name="Kondo K."/>
            <person name="Tanaka S."/>
            <person name="Hara Y."/>
            <person name="Koshikawa S."/>
            <person name="Sagara H."/>
            <person name="Miura T."/>
            <person name="Yokobori S."/>
            <person name="Miyagawa K."/>
            <person name="Suzuki Y."/>
            <person name="Kubo T."/>
            <person name="Oyama M."/>
            <person name="Kohara Y."/>
            <person name="Fujiyama A."/>
            <person name="Arakawa K."/>
            <person name="Katayama T."/>
            <person name="Toyoda A."/>
            <person name="Kunieda T."/>
        </authorList>
    </citation>
    <scope>NUCLEOTIDE SEQUENCE [LARGE SCALE GENOMIC DNA]</scope>
    <source>
        <strain evidence="5 6">YOKOZUNA-1</strain>
    </source>
</reference>
<sequence length="112" mass="12341">MSAPKFESNLSPKKSEVIEMSGARFLAKVSGNPKPKIQWFKNDEPLVIVDARHSKLHIIEESDGTVGLNFVESAADDDATYKCVATNEHGKAESQCDLMVEAMPEAMKAQFK</sequence>
<accession>A0A1D1UK11</accession>
<dbReference type="OrthoDB" id="5969272at2759"/>
<keyword evidence="2" id="KW-0963">Cytoplasm</keyword>
<dbReference type="Gene3D" id="2.60.40.10">
    <property type="entry name" value="Immunoglobulins"/>
    <property type="match status" value="1"/>
</dbReference>
<dbReference type="GO" id="GO:0005737">
    <property type="term" value="C:cytoplasm"/>
    <property type="evidence" value="ECO:0007669"/>
    <property type="project" value="UniProtKB-SubCell"/>
</dbReference>